<keyword evidence="6 7" id="KW-0539">Nucleus</keyword>
<protein>
    <recommendedName>
        <fullName evidence="7">GAGA-binding transcriptional activator</fullName>
    </recommendedName>
</protein>
<feature type="region of interest" description="Disordered" evidence="8">
    <location>
        <begin position="104"/>
        <end position="161"/>
    </location>
</feature>
<comment type="similarity">
    <text evidence="2 7">Belongs to the BBR/BPC family.</text>
</comment>
<evidence type="ECO:0000256" key="5">
    <source>
        <dbReference type="ARBA" id="ARBA00023163"/>
    </source>
</evidence>
<dbReference type="GO" id="GO:0043565">
    <property type="term" value="F:sequence-specific DNA binding"/>
    <property type="evidence" value="ECO:0007669"/>
    <property type="project" value="TreeGrafter"/>
</dbReference>
<dbReference type="PANTHER" id="PTHR31421">
    <property type="entry name" value="PROTEIN BASIC PENTACYSTEINE3"/>
    <property type="match status" value="1"/>
</dbReference>
<keyword evidence="3 7" id="KW-0805">Transcription regulation</keyword>
<keyword evidence="4 7" id="KW-0238">DNA-binding</keyword>
<evidence type="ECO:0000256" key="4">
    <source>
        <dbReference type="ARBA" id="ARBA00023125"/>
    </source>
</evidence>
<dbReference type="SMART" id="SM01226">
    <property type="entry name" value="GAGA_bind"/>
    <property type="match status" value="1"/>
</dbReference>
<dbReference type="EMBL" id="LR746272">
    <property type="protein sequence ID" value="CAA7401336.1"/>
    <property type="molecule type" value="Genomic_DNA"/>
</dbReference>
<evidence type="ECO:0000313" key="9">
    <source>
        <dbReference type="EMBL" id="CAA7401336.1"/>
    </source>
</evidence>
<evidence type="ECO:0000256" key="1">
    <source>
        <dbReference type="ARBA" id="ARBA00004123"/>
    </source>
</evidence>
<reference evidence="9" key="1">
    <citation type="submission" date="2020-02" db="EMBL/GenBank/DDBJ databases">
        <authorList>
            <person name="Scholz U."/>
            <person name="Mascher M."/>
            <person name="Fiebig A."/>
        </authorList>
    </citation>
    <scope>NUCLEOTIDE SEQUENCE</scope>
</reference>
<comment type="subcellular location">
    <subcellularLocation>
        <location evidence="1 7">Nucleus</location>
    </subcellularLocation>
</comment>
<keyword evidence="10" id="KW-1185">Reference proteome</keyword>
<dbReference type="OrthoDB" id="1903765at2759"/>
<dbReference type="InterPro" id="IPR010409">
    <property type="entry name" value="GAGA-bd_tscrpt_act"/>
</dbReference>
<evidence type="ECO:0000256" key="2">
    <source>
        <dbReference type="ARBA" id="ARBA00007911"/>
    </source>
</evidence>
<evidence type="ECO:0000256" key="6">
    <source>
        <dbReference type="ARBA" id="ARBA00023242"/>
    </source>
</evidence>
<dbReference type="Pfam" id="PF06217">
    <property type="entry name" value="GAGA_bind"/>
    <property type="match status" value="1"/>
</dbReference>
<evidence type="ECO:0000256" key="7">
    <source>
        <dbReference type="RuleBase" id="RU367160"/>
    </source>
</evidence>
<organism evidence="9 10">
    <name type="scientific">Spirodela intermedia</name>
    <name type="common">Intermediate duckweed</name>
    <dbReference type="NCBI Taxonomy" id="51605"/>
    <lineage>
        <taxon>Eukaryota</taxon>
        <taxon>Viridiplantae</taxon>
        <taxon>Streptophyta</taxon>
        <taxon>Embryophyta</taxon>
        <taxon>Tracheophyta</taxon>
        <taxon>Spermatophyta</taxon>
        <taxon>Magnoliopsida</taxon>
        <taxon>Liliopsida</taxon>
        <taxon>Araceae</taxon>
        <taxon>Lemnoideae</taxon>
        <taxon>Spirodela</taxon>
    </lineage>
</organism>
<dbReference type="AlphaFoldDB" id="A0A7I8KVJ2"/>
<feature type="compositionally biased region" description="Basic and acidic residues" evidence="8">
    <location>
        <begin position="136"/>
        <end position="150"/>
    </location>
</feature>
<gene>
    <name evidence="9" type="ORF">SI8410_09012014</name>
</gene>
<dbReference type="Proteomes" id="UP000663760">
    <property type="component" value="Chromosome 9"/>
</dbReference>
<evidence type="ECO:0000256" key="3">
    <source>
        <dbReference type="ARBA" id="ARBA00023015"/>
    </source>
</evidence>
<dbReference type="GO" id="GO:0003700">
    <property type="term" value="F:DNA-binding transcription factor activity"/>
    <property type="evidence" value="ECO:0007669"/>
    <property type="project" value="UniProtKB-UniRule"/>
</dbReference>
<sequence>MDGNGGLGMRNWGEYFEQPQRKGGLSLQLASAGEREPRPFLSRRAFLHRDCIVQEPSIPTDYMREGWMYPCRDNSKMLHVTNPKHAVPFDAQSAGSVHTIQMLKQSDPSASKEEEKAPAVNGLRKRSRGMNSTRAQKPDKPKKASAKRGDGINNNSTSALPVKGGKRSLDVVINGVELDISRLPTPVCSCTGTPQQCYRWGLGGWQSACCTTEISMYPLPMNTKRQGTRIPGRKMSHGAFKKVLEKLVGEGYNLSTPIDLRAHWAKHGTNKFVIIR</sequence>
<dbReference type="PANTHER" id="PTHR31421:SF22">
    <property type="entry name" value="PROTEIN BASIC PENTACYSTEINE3"/>
    <property type="match status" value="1"/>
</dbReference>
<name>A0A7I8KVJ2_SPIIN</name>
<dbReference type="GO" id="GO:0009723">
    <property type="term" value="P:response to ethylene"/>
    <property type="evidence" value="ECO:0007669"/>
    <property type="project" value="TreeGrafter"/>
</dbReference>
<evidence type="ECO:0000256" key="8">
    <source>
        <dbReference type="SAM" id="MobiDB-lite"/>
    </source>
</evidence>
<accession>A0A7I8KVJ2</accession>
<proteinExistence type="inferred from homology"/>
<dbReference type="GO" id="GO:0005634">
    <property type="term" value="C:nucleus"/>
    <property type="evidence" value="ECO:0007669"/>
    <property type="project" value="UniProtKB-SubCell"/>
</dbReference>
<keyword evidence="5 7" id="KW-0804">Transcription</keyword>
<evidence type="ECO:0000313" key="10">
    <source>
        <dbReference type="Proteomes" id="UP000663760"/>
    </source>
</evidence>
<comment type="function">
    <text evidence="7">Transcriptional regulator that specifically binds to GA-rich elements (GAGA-repeats) present in regulatory sequences of genes involved in developmental processes.</text>
</comment>